<feature type="transmembrane region" description="Helical" evidence="1">
    <location>
        <begin position="32"/>
        <end position="51"/>
    </location>
</feature>
<dbReference type="InterPro" id="IPR016032">
    <property type="entry name" value="Sig_transdc_resp-reg_C-effctor"/>
</dbReference>
<keyword evidence="1" id="KW-0472">Membrane</keyword>
<keyword evidence="3" id="KW-1185">Reference proteome</keyword>
<gene>
    <name evidence="2" type="ORF">HNP38_001976</name>
</gene>
<feature type="transmembrane region" description="Helical" evidence="1">
    <location>
        <begin position="111"/>
        <end position="129"/>
    </location>
</feature>
<dbReference type="GO" id="GO:0003677">
    <property type="term" value="F:DNA binding"/>
    <property type="evidence" value="ECO:0007669"/>
    <property type="project" value="InterPro"/>
</dbReference>
<proteinExistence type="predicted"/>
<reference evidence="2 3" key="1">
    <citation type="submission" date="2020-08" db="EMBL/GenBank/DDBJ databases">
        <title>Functional genomics of gut bacteria from endangered species of beetles.</title>
        <authorList>
            <person name="Carlos-Shanley C."/>
        </authorList>
    </citation>
    <scope>NUCLEOTIDE SEQUENCE [LARGE SCALE GENOMIC DNA]</scope>
    <source>
        <strain evidence="2 3">S00151</strain>
    </source>
</reference>
<name>A0A840KGP8_9FLAO</name>
<dbReference type="SUPFAM" id="SSF46894">
    <property type="entry name" value="C-terminal effector domain of the bipartite response regulators"/>
    <property type="match status" value="1"/>
</dbReference>
<keyword evidence="1" id="KW-1133">Transmembrane helix</keyword>
<evidence type="ECO:0008006" key="4">
    <source>
        <dbReference type="Google" id="ProtNLM"/>
    </source>
</evidence>
<protein>
    <recommendedName>
        <fullName evidence="4">Two component regulator three Y domain-containing protein</fullName>
    </recommendedName>
</protein>
<dbReference type="AlphaFoldDB" id="A0A840KGP8"/>
<dbReference type="RefSeq" id="WP_184188482.1">
    <property type="nucleotide sequence ID" value="NZ_JACHLE010000002.1"/>
</dbReference>
<keyword evidence="1" id="KW-0812">Transmembrane</keyword>
<feature type="transmembrane region" description="Helical" evidence="1">
    <location>
        <begin position="57"/>
        <end position="75"/>
    </location>
</feature>
<feature type="transmembrane region" description="Helical" evidence="1">
    <location>
        <begin position="87"/>
        <end position="105"/>
    </location>
</feature>
<evidence type="ECO:0000256" key="1">
    <source>
        <dbReference type="SAM" id="Phobius"/>
    </source>
</evidence>
<organism evidence="2 3">
    <name type="scientific">Chryseobacterium defluvii</name>
    <dbReference type="NCBI Taxonomy" id="160396"/>
    <lineage>
        <taxon>Bacteria</taxon>
        <taxon>Pseudomonadati</taxon>
        <taxon>Bacteroidota</taxon>
        <taxon>Flavobacteriia</taxon>
        <taxon>Flavobacteriales</taxon>
        <taxon>Weeksellaceae</taxon>
        <taxon>Chryseobacterium group</taxon>
        <taxon>Chryseobacterium</taxon>
    </lineage>
</organism>
<dbReference type="GO" id="GO:0006355">
    <property type="term" value="P:regulation of DNA-templated transcription"/>
    <property type="evidence" value="ECO:0007669"/>
    <property type="project" value="InterPro"/>
</dbReference>
<accession>A0A840KGP8</accession>
<feature type="transmembrane region" description="Helical" evidence="1">
    <location>
        <begin position="171"/>
        <end position="192"/>
    </location>
</feature>
<dbReference type="Proteomes" id="UP000592180">
    <property type="component" value="Unassembled WGS sequence"/>
</dbReference>
<evidence type="ECO:0000313" key="2">
    <source>
        <dbReference type="EMBL" id="MBB4806680.1"/>
    </source>
</evidence>
<feature type="transmembrane region" description="Helical" evidence="1">
    <location>
        <begin position="136"/>
        <end position="159"/>
    </location>
</feature>
<evidence type="ECO:0000313" key="3">
    <source>
        <dbReference type="Proteomes" id="UP000592180"/>
    </source>
</evidence>
<comment type="caution">
    <text evidence="2">The sequence shown here is derived from an EMBL/GenBank/DDBJ whole genome shotgun (WGS) entry which is preliminary data.</text>
</comment>
<dbReference type="EMBL" id="JACHLE010000002">
    <property type="protein sequence ID" value="MBB4806680.1"/>
    <property type="molecule type" value="Genomic_DNA"/>
</dbReference>
<sequence length="330" mass="39084">MISNIFSKIINHQIESADNDFDRHYLKLINRYLLFLFFIFLFYSVFIITFFGDTITSIFLIGITFLWILLMYLRGKTIRFKKLLKNTIVVIFIILTLIVSFFYVYTWKKAGVEYFYFSLLFALPFYFNYKQDYYSILFIVVIITLNFIGCLLFDLDFLPKSKFIQPGDFKIIQLLNILFTITTFLMDIYFISQKDRLIHGLMKETEIKDSTIEDLVKTNNELMKQQIILNNLTEENIAEILEMAENDSPLFLDKFQIYFPDFIPNVLKINSGLINSEIHICALMKLNFDTKKIALCTKSSVRAIESRKYRIRKKLDIASDININNFILKI</sequence>